<dbReference type="Proteomes" id="UP000050525">
    <property type="component" value="Unassembled WGS sequence"/>
</dbReference>
<organism evidence="2 3">
    <name type="scientific">Alligator mississippiensis</name>
    <name type="common">American alligator</name>
    <dbReference type="NCBI Taxonomy" id="8496"/>
    <lineage>
        <taxon>Eukaryota</taxon>
        <taxon>Metazoa</taxon>
        <taxon>Chordata</taxon>
        <taxon>Craniata</taxon>
        <taxon>Vertebrata</taxon>
        <taxon>Euteleostomi</taxon>
        <taxon>Archelosauria</taxon>
        <taxon>Archosauria</taxon>
        <taxon>Crocodylia</taxon>
        <taxon>Alligatoridae</taxon>
        <taxon>Alligatorinae</taxon>
        <taxon>Alligator</taxon>
    </lineage>
</organism>
<keyword evidence="3" id="KW-1185">Reference proteome</keyword>
<evidence type="ECO:0000313" key="3">
    <source>
        <dbReference type="Proteomes" id="UP000050525"/>
    </source>
</evidence>
<dbReference type="EMBL" id="AKHW03005569">
    <property type="protein sequence ID" value="KYO26314.1"/>
    <property type="molecule type" value="Genomic_DNA"/>
</dbReference>
<name>A0A151MP63_ALLMI</name>
<dbReference type="AlphaFoldDB" id="A0A151MP63"/>
<sequence>MAETGLRAGNPEPCLEGQGEGEGQDLRLSVSRGSRLISALLFAPEACELAPLLPWLLHESVSCSQLFLESPVPGTSAQPVDRDRPS</sequence>
<reference evidence="2 3" key="1">
    <citation type="journal article" date="2012" name="Genome Biol.">
        <title>Sequencing three crocodilian genomes to illuminate the evolution of archosaurs and amniotes.</title>
        <authorList>
            <person name="St John J.A."/>
            <person name="Braun E.L."/>
            <person name="Isberg S.R."/>
            <person name="Miles L.G."/>
            <person name="Chong A.Y."/>
            <person name="Gongora J."/>
            <person name="Dalzell P."/>
            <person name="Moran C."/>
            <person name="Bed'hom B."/>
            <person name="Abzhanov A."/>
            <person name="Burgess S.C."/>
            <person name="Cooksey A.M."/>
            <person name="Castoe T.A."/>
            <person name="Crawford N.G."/>
            <person name="Densmore L.D."/>
            <person name="Drew J.C."/>
            <person name="Edwards S.V."/>
            <person name="Faircloth B.C."/>
            <person name="Fujita M.K."/>
            <person name="Greenwold M.J."/>
            <person name="Hoffmann F.G."/>
            <person name="Howard J.M."/>
            <person name="Iguchi T."/>
            <person name="Janes D.E."/>
            <person name="Khan S.Y."/>
            <person name="Kohno S."/>
            <person name="de Koning A.J."/>
            <person name="Lance S.L."/>
            <person name="McCarthy F.M."/>
            <person name="McCormack J.E."/>
            <person name="Merchant M.E."/>
            <person name="Peterson D.G."/>
            <person name="Pollock D.D."/>
            <person name="Pourmand N."/>
            <person name="Raney B.J."/>
            <person name="Roessler K.A."/>
            <person name="Sanford J.R."/>
            <person name="Sawyer R.H."/>
            <person name="Schmidt C.J."/>
            <person name="Triplett E.W."/>
            <person name="Tuberville T.D."/>
            <person name="Venegas-Anaya M."/>
            <person name="Howard J.T."/>
            <person name="Jarvis E.D."/>
            <person name="Guillette L.J.Jr."/>
            <person name="Glenn T.C."/>
            <person name="Green R.E."/>
            <person name="Ray D.A."/>
        </authorList>
    </citation>
    <scope>NUCLEOTIDE SEQUENCE [LARGE SCALE GENOMIC DNA]</scope>
    <source>
        <strain evidence="2">KSC_2009_1</strain>
    </source>
</reference>
<evidence type="ECO:0000313" key="2">
    <source>
        <dbReference type="EMBL" id="KYO26314.1"/>
    </source>
</evidence>
<evidence type="ECO:0000256" key="1">
    <source>
        <dbReference type="SAM" id="MobiDB-lite"/>
    </source>
</evidence>
<comment type="caution">
    <text evidence="2">The sequence shown here is derived from an EMBL/GenBank/DDBJ whole genome shotgun (WGS) entry which is preliminary data.</text>
</comment>
<feature type="region of interest" description="Disordered" evidence="1">
    <location>
        <begin position="1"/>
        <end position="25"/>
    </location>
</feature>
<protein>
    <submittedName>
        <fullName evidence="2">Uncharacterized protein</fullName>
    </submittedName>
</protein>
<accession>A0A151MP63</accession>
<proteinExistence type="predicted"/>
<gene>
    <name evidence="2" type="ORF">Y1Q_0013891</name>
</gene>